<dbReference type="EMBL" id="CP146606">
    <property type="protein sequence ID" value="WYK18851.1"/>
    <property type="molecule type" value="Genomic_DNA"/>
</dbReference>
<name>A0ABZ2TGW0_9RHOB</name>
<dbReference type="PANTHER" id="PTHR11803:SF58">
    <property type="entry name" value="PROTEIN HMF1-RELATED"/>
    <property type="match status" value="1"/>
</dbReference>
<dbReference type="SUPFAM" id="SSF55298">
    <property type="entry name" value="YjgF-like"/>
    <property type="match status" value="1"/>
</dbReference>
<accession>A0ABZ2TGW0</accession>
<reference evidence="2 3" key="1">
    <citation type="submission" date="2024-02" db="EMBL/GenBank/DDBJ databases">
        <title>Roseovarius strain W115 nov., isolated from a marine algae.</title>
        <authorList>
            <person name="Lee M.W."/>
            <person name="Lee J.K."/>
            <person name="Kim J.M."/>
            <person name="Choi D.G."/>
            <person name="Baek J.H."/>
            <person name="Bayburt H."/>
            <person name="Jung J.J."/>
            <person name="Han D.M."/>
            <person name="Jeon C.O."/>
        </authorList>
    </citation>
    <scope>NUCLEOTIDE SEQUENCE [LARGE SCALE GENOMIC DNA]</scope>
    <source>
        <strain evidence="2 3">W115</strain>
    </source>
</reference>
<keyword evidence="3" id="KW-1185">Reference proteome</keyword>
<proteinExistence type="inferred from homology"/>
<dbReference type="Proteomes" id="UP001281305">
    <property type="component" value="Chromosome"/>
</dbReference>
<keyword evidence="2" id="KW-0378">Hydrolase</keyword>
<sequence>MTIRFNTPANWPTRGRPYHHGVVQPAGRTLYITGQAAWDSAENIVGAGDCEAQAHQCFDNVEAVLSAVGGRMDDIVSLTVFYVDPADIPTIQKVRAERLEAAYGPVSILIQCAGLVDPEFLVEVIPVAVIPEDRFQDPRA</sequence>
<comment type="similarity">
    <text evidence="1">Belongs to the RutC family.</text>
</comment>
<evidence type="ECO:0000313" key="2">
    <source>
        <dbReference type="EMBL" id="WYK18851.1"/>
    </source>
</evidence>
<dbReference type="GO" id="GO:0016787">
    <property type="term" value="F:hydrolase activity"/>
    <property type="evidence" value="ECO:0007669"/>
    <property type="project" value="UniProtKB-KW"/>
</dbReference>
<dbReference type="PANTHER" id="PTHR11803">
    <property type="entry name" value="2-IMINOBUTANOATE/2-IMINOPROPANOATE DEAMINASE RIDA"/>
    <property type="match status" value="1"/>
</dbReference>
<protein>
    <submittedName>
        <fullName evidence="2">RidA family protein</fullName>
        <ecNumber evidence="2">3.5.-.-</ecNumber>
    </submittedName>
</protein>
<evidence type="ECO:0000256" key="1">
    <source>
        <dbReference type="ARBA" id="ARBA00010552"/>
    </source>
</evidence>
<dbReference type="Pfam" id="PF01042">
    <property type="entry name" value="Ribonuc_L-PSP"/>
    <property type="match status" value="1"/>
</dbReference>
<dbReference type="RefSeq" id="WP_317055530.1">
    <property type="nucleotide sequence ID" value="NZ_CP146606.1"/>
</dbReference>
<evidence type="ECO:0000313" key="3">
    <source>
        <dbReference type="Proteomes" id="UP001281305"/>
    </source>
</evidence>
<dbReference type="InterPro" id="IPR006175">
    <property type="entry name" value="YjgF/YER057c/UK114"/>
</dbReference>
<dbReference type="CDD" id="cd00448">
    <property type="entry name" value="YjgF_YER057c_UK114_family"/>
    <property type="match status" value="1"/>
</dbReference>
<dbReference type="InterPro" id="IPR035959">
    <property type="entry name" value="RutC-like_sf"/>
</dbReference>
<gene>
    <name evidence="2" type="ORF">RZS32_002895</name>
</gene>
<organism evidence="2 3">
    <name type="scientific">Roseovarius rhodophyticola</name>
    <dbReference type="NCBI Taxonomy" id="3080827"/>
    <lineage>
        <taxon>Bacteria</taxon>
        <taxon>Pseudomonadati</taxon>
        <taxon>Pseudomonadota</taxon>
        <taxon>Alphaproteobacteria</taxon>
        <taxon>Rhodobacterales</taxon>
        <taxon>Roseobacteraceae</taxon>
        <taxon>Roseovarius</taxon>
    </lineage>
</organism>
<dbReference type="EC" id="3.5.-.-" evidence="2"/>
<dbReference type="Gene3D" id="3.30.1330.40">
    <property type="entry name" value="RutC-like"/>
    <property type="match status" value="1"/>
</dbReference>